<evidence type="ECO:0000256" key="8">
    <source>
        <dbReference type="ARBA" id="ARBA00049551"/>
    </source>
</evidence>
<comment type="catalytic activity">
    <reaction evidence="8 9">
        <text>a ubiquinone + NADH + 5 H(+)(in) = a ubiquinol + NAD(+) + 4 H(+)(out)</text>
        <dbReference type="Rhea" id="RHEA:29091"/>
        <dbReference type="Rhea" id="RHEA-COMP:9565"/>
        <dbReference type="Rhea" id="RHEA-COMP:9566"/>
        <dbReference type="ChEBI" id="CHEBI:15378"/>
        <dbReference type="ChEBI" id="CHEBI:16389"/>
        <dbReference type="ChEBI" id="CHEBI:17976"/>
        <dbReference type="ChEBI" id="CHEBI:57540"/>
        <dbReference type="ChEBI" id="CHEBI:57945"/>
        <dbReference type="EC" id="7.1.1.2"/>
    </reaction>
</comment>
<dbReference type="AlphaFoldDB" id="B5KMC6"/>
<feature type="transmembrane region" description="Helical" evidence="9">
    <location>
        <begin position="6"/>
        <end position="23"/>
    </location>
</feature>
<dbReference type="PANTHER" id="PTHR11058">
    <property type="entry name" value="NADH-UBIQUINONE OXIDOREDUCTASE CHAIN 3"/>
    <property type="match status" value="1"/>
</dbReference>
<comment type="similarity">
    <text evidence="2 9">Belongs to the complex I subunit 3 family.</text>
</comment>
<accession>B5KMC6</accession>
<reference evidence="10" key="1">
    <citation type="submission" date="2007-08" db="EMBL/GenBank/DDBJ databases">
        <title>Mitogenomic analysis of Collembolan species.</title>
        <authorList>
            <person name="Carapelli A."/>
            <person name="Comandi S."/>
            <person name="Nardi F."/>
            <person name="Frati F."/>
        </authorList>
    </citation>
    <scope>NUCLEOTIDE SEQUENCE</scope>
</reference>
<evidence type="ECO:0000256" key="2">
    <source>
        <dbReference type="ARBA" id="ARBA00008472"/>
    </source>
</evidence>
<keyword evidence="9" id="KW-0830">Ubiquinone</keyword>
<keyword evidence="9 10" id="KW-0496">Mitochondrion</keyword>
<sequence>MMYMITLAVILTIILFCMNSFLFKKHSFSRNKSYAFECGFDPYSSARTPFSIKFYLISVIFLIFDIEVTLILPIPLITYLSSFGYINTTTILLMSILLIGLLFEWNEGALKWLN</sequence>
<keyword evidence="9" id="KW-0679">Respiratory chain</keyword>
<keyword evidence="6 9" id="KW-1133">Transmembrane helix</keyword>
<keyword evidence="5 9" id="KW-0812">Transmembrane</keyword>
<dbReference type="GO" id="GO:0008137">
    <property type="term" value="F:NADH dehydrogenase (ubiquinone) activity"/>
    <property type="evidence" value="ECO:0007669"/>
    <property type="project" value="UniProtKB-UniRule"/>
</dbReference>
<dbReference type="Gene3D" id="1.20.58.1610">
    <property type="entry name" value="NADH:ubiquinone/plastoquinone oxidoreductase, chain 3"/>
    <property type="match status" value="1"/>
</dbReference>
<dbReference type="PANTHER" id="PTHR11058:SF9">
    <property type="entry name" value="NADH-UBIQUINONE OXIDOREDUCTASE CHAIN 3"/>
    <property type="match status" value="1"/>
</dbReference>
<geneLocation type="mitochondrion" evidence="10"/>
<keyword evidence="7 9" id="KW-0472">Membrane</keyword>
<evidence type="ECO:0000256" key="1">
    <source>
        <dbReference type="ARBA" id="ARBA00004370"/>
    </source>
</evidence>
<protein>
    <recommendedName>
        <fullName evidence="3 9">NADH-ubiquinone oxidoreductase chain 3</fullName>
        <ecNumber evidence="9">7.1.1.2</ecNumber>
    </recommendedName>
</protein>
<name>B5KMC6_BILAU</name>
<dbReference type="EC" id="7.1.1.2" evidence="9"/>
<dbReference type="GeneID" id="6870560"/>
<feature type="transmembrane region" description="Helical" evidence="9">
    <location>
        <begin position="54"/>
        <end position="77"/>
    </location>
</feature>
<dbReference type="EMBL" id="EU084034">
    <property type="protein sequence ID" value="ABS88969.1"/>
    <property type="molecule type" value="Genomic_DNA"/>
</dbReference>
<comment type="function">
    <text evidence="9">Core subunit of the mitochondrial membrane respiratory chain NADH dehydrogenase (Complex I) which catalyzes electron transfer from NADH through the respiratory chain, using ubiquinone as an electron acceptor. Essential for the catalytic activity of complex I.</text>
</comment>
<dbReference type="GO" id="GO:0031966">
    <property type="term" value="C:mitochondrial membrane"/>
    <property type="evidence" value="ECO:0007669"/>
    <property type="project" value="UniProtKB-SubCell"/>
</dbReference>
<evidence type="ECO:0000256" key="4">
    <source>
        <dbReference type="ARBA" id="ARBA00022448"/>
    </source>
</evidence>
<proteinExistence type="inferred from homology"/>
<dbReference type="InterPro" id="IPR038430">
    <property type="entry name" value="NDAH_ubi_oxred_su3_sf"/>
</dbReference>
<evidence type="ECO:0000313" key="10">
    <source>
        <dbReference type="EMBL" id="ABS88969.1"/>
    </source>
</evidence>
<evidence type="ECO:0000256" key="5">
    <source>
        <dbReference type="ARBA" id="ARBA00022692"/>
    </source>
</evidence>
<keyword evidence="9" id="KW-1278">Translocase</keyword>
<dbReference type="RefSeq" id="YP_002213618.1">
    <property type="nucleotide sequence ID" value="NC_011195.1"/>
</dbReference>
<dbReference type="Pfam" id="PF00507">
    <property type="entry name" value="Oxidored_q4"/>
    <property type="match status" value="1"/>
</dbReference>
<comment type="subcellular location">
    <subcellularLocation>
        <location evidence="1">Membrane</location>
    </subcellularLocation>
    <subcellularLocation>
        <location evidence="9">Mitochondrion membrane</location>
        <topology evidence="9">Multi-pass membrane protein</topology>
    </subcellularLocation>
</comment>
<keyword evidence="9" id="KW-0520">NAD</keyword>
<organism evidence="10">
    <name type="scientific">Bilobella aurantiaca</name>
    <name type="common">Springtail</name>
    <dbReference type="NCBI Taxonomy" id="106915"/>
    <lineage>
        <taxon>Eukaryota</taxon>
        <taxon>Metazoa</taxon>
        <taxon>Ecdysozoa</taxon>
        <taxon>Arthropoda</taxon>
        <taxon>Hexapoda</taxon>
        <taxon>Collembola</taxon>
        <taxon>Poduromorpha</taxon>
        <taxon>Poduroidea</taxon>
        <taxon>Neanuridae</taxon>
        <taxon>Neanurinae</taxon>
        <taxon>Paleonurini</taxon>
        <taxon>Bilobella</taxon>
    </lineage>
</organism>
<keyword evidence="9" id="KW-0249">Electron transport</keyword>
<dbReference type="GO" id="GO:0030964">
    <property type="term" value="C:NADH dehydrogenase complex"/>
    <property type="evidence" value="ECO:0007669"/>
    <property type="project" value="TreeGrafter"/>
</dbReference>
<evidence type="ECO:0000256" key="7">
    <source>
        <dbReference type="ARBA" id="ARBA00023136"/>
    </source>
</evidence>
<dbReference type="InterPro" id="IPR000440">
    <property type="entry name" value="NADH_UbQ/plastoQ_OxRdtase_su3"/>
</dbReference>
<gene>
    <name evidence="10" type="primary">ND3</name>
</gene>
<evidence type="ECO:0000256" key="9">
    <source>
        <dbReference type="RuleBase" id="RU003640"/>
    </source>
</evidence>
<feature type="transmembrane region" description="Helical" evidence="9">
    <location>
        <begin position="83"/>
        <end position="103"/>
    </location>
</feature>
<evidence type="ECO:0000256" key="3">
    <source>
        <dbReference type="ARBA" id="ARBA00021007"/>
    </source>
</evidence>
<evidence type="ECO:0000256" key="6">
    <source>
        <dbReference type="ARBA" id="ARBA00022989"/>
    </source>
</evidence>
<dbReference type="CTD" id="4537"/>
<keyword evidence="4 9" id="KW-0813">Transport</keyword>